<feature type="region of interest" description="Disordered" evidence="6">
    <location>
        <begin position="38"/>
        <end position="68"/>
    </location>
</feature>
<feature type="compositionally biased region" description="Pro residues" evidence="6">
    <location>
        <begin position="47"/>
        <end position="68"/>
    </location>
</feature>
<dbReference type="OrthoDB" id="5360469at2"/>
<dbReference type="Gene3D" id="3.40.50.200">
    <property type="entry name" value="Peptidase S8/S53 domain"/>
    <property type="match status" value="1"/>
</dbReference>
<organism evidence="8 9">
    <name type="scientific">Pseudoxanthomonas suwonensis</name>
    <dbReference type="NCBI Taxonomy" id="314722"/>
    <lineage>
        <taxon>Bacteria</taxon>
        <taxon>Pseudomonadati</taxon>
        <taxon>Pseudomonadota</taxon>
        <taxon>Gammaproteobacteria</taxon>
        <taxon>Lysobacterales</taxon>
        <taxon>Lysobacteraceae</taxon>
        <taxon>Pseudoxanthomonas</taxon>
    </lineage>
</organism>
<dbReference type="InterPro" id="IPR034061">
    <property type="entry name" value="Peptidases_S8_Autotransporter"/>
</dbReference>
<accession>A0A0E3Z3H8</accession>
<dbReference type="SMART" id="SM00869">
    <property type="entry name" value="Autotransporter"/>
    <property type="match status" value="1"/>
</dbReference>
<keyword evidence="1 5" id="KW-0645">Protease</keyword>
<dbReference type="Proteomes" id="UP000033067">
    <property type="component" value="Chromosome"/>
</dbReference>
<dbReference type="InterPro" id="IPR013425">
    <property type="entry name" value="Autotrns_rpt"/>
</dbReference>
<evidence type="ECO:0000256" key="4">
    <source>
        <dbReference type="ARBA" id="ARBA00022825"/>
    </source>
</evidence>
<dbReference type="InterPro" id="IPR000209">
    <property type="entry name" value="Peptidase_S8/S53_dom"/>
</dbReference>
<gene>
    <name evidence="8" type="ORF">WQ53_15275</name>
</gene>
<dbReference type="Gene3D" id="2.40.128.130">
    <property type="entry name" value="Autotransporter beta-domain"/>
    <property type="match status" value="1"/>
</dbReference>
<dbReference type="GO" id="GO:0005886">
    <property type="term" value="C:plasma membrane"/>
    <property type="evidence" value="ECO:0007669"/>
    <property type="project" value="TreeGrafter"/>
</dbReference>
<dbReference type="KEGG" id="psuw:WQ53_15275"/>
<evidence type="ECO:0000256" key="5">
    <source>
        <dbReference type="PROSITE-ProRule" id="PRU01240"/>
    </source>
</evidence>
<dbReference type="NCBIfam" id="TIGR02601">
    <property type="entry name" value="autotrns_rpt"/>
    <property type="match status" value="1"/>
</dbReference>
<dbReference type="PROSITE" id="PS51208">
    <property type="entry name" value="AUTOTRANSPORTER"/>
    <property type="match status" value="1"/>
</dbReference>
<dbReference type="GO" id="GO:0016485">
    <property type="term" value="P:protein processing"/>
    <property type="evidence" value="ECO:0007669"/>
    <property type="project" value="TreeGrafter"/>
</dbReference>
<dbReference type="GO" id="GO:0004252">
    <property type="term" value="F:serine-type endopeptidase activity"/>
    <property type="evidence" value="ECO:0007669"/>
    <property type="project" value="UniProtKB-UniRule"/>
</dbReference>
<dbReference type="PANTHER" id="PTHR42884">
    <property type="entry name" value="PROPROTEIN CONVERTASE SUBTILISIN/KEXIN-RELATED"/>
    <property type="match status" value="1"/>
</dbReference>
<sequence>MHIFSNEAARGGVARSLLAVAVATALATGLAACGGGGGSNLKSGTPTSPPVSPPPPPPPSPPPPPLVQPPANAHLVLTHATEAERQGYTGAGYRIGVIDTGVNRNHPTLAGRVEANLVYVNRNTNDMTVDDKVGHGTTVAQIAAGRAFGSWPGGIAPGASILSARIINDERPKDDGSGQGNEVTGALGLRPIHQDLVNRGMRIMNNSWGGLYWTRDTATAPIAEEYRFFIRDHDGLVVFATGNESRSNPTDMSSLPSQAGPGGTRPAADLERGWLAVAALDTSDPSRLMYYSNACGLARDYCLVAPGTVVYTGHNDTAGNPSYWFGSGTSYAAPQVSGAAALVWQKFPYFNNDLVRQTLLGTATDIGAPGPDAVFGYGLLNVAAALGGPAKFDWGNVTVAFSGESAWTNAITGSGGLVKQGSGTLSIGGASANLEYSGDTRIQGGTLRILGDVHRSNVHVEAAGRLEGAASLGGNLVNAGVVHIGAATPGGDGIHVDGNYVQRAGSQLSLVLGYGHLQVDGMATLDGGDVHVAGVRGGYVVQVRENVLSASGGLAGRFNRLTSASSIFLDASLLYSGTDAWLDVRRLDVTAAAMSLADITPAAVGAAQRVEAAFEGIDQQQRDGDGSISDGFIRIAGDFQRTAGADAAAASLRSLSGEVHAAAAAATFDTLDLSRRALSSRFDELASGSDRTGGWIQALGGTAALGEGAGVQVGGWMAGHDVAMDGTMVAGVAFGESRSDSRIDGLADRSRERQAQAQAYLGRQWNQGYLLGQFGTGQWQRQIDRELLLGAGRYGVHSDYDGSFAVAGLEAGYRFAAAAATLVPYLGAEHARVASDGFSETGAGGFGLRTGDSVATRTQAIAGLRAGRDWDRFSLDGYAEWQKTLASDGLELAASFVGVDAWSPLAGTDPARSGGMFGVSARAWLSPRSTLAFGYDQRFGPRGDARMVSLRYAFGF</sequence>
<dbReference type="SUPFAM" id="SSF52743">
    <property type="entry name" value="Subtilisin-like"/>
    <property type="match status" value="1"/>
</dbReference>
<evidence type="ECO:0000313" key="8">
    <source>
        <dbReference type="EMBL" id="AKC87929.1"/>
    </source>
</evidence>
<dbReference type="RefSeq" id="WP_052633544.1">
    <property type="nucleotide sequence ID" value="NZ_CP011144.1"/>
</dbReference>
<evidence type="ECO:0000256" key="3">
    <source>
        <dbReference type="ARBA" id="ARBA00022801"/>
    </source>
</evidence>
<keyword evidence="9" id="KW-1185">Reference proteome</keyword>
<dbReference type="PROSITE" id="PS00136">
    <property type="entry name" value="SUBTILASE_ASP"/>
    <property type="match status" value="1"/>
</dbReference>
<evidence type="ECO:0000259" key="7">
    <source>
        <dbReference type="PROSITE" id="PS51208"/>
    </source>
</evidence>
<proteinExistence type="inferred from homology"/>
<dbReference type="InterPro" id="IPR036709">
    <property type="entry name" value="Autotransporte_beta_dom_sf"/>
</dbReference>
<dbReference type="PATRIC" id="fig|314722.6.peg.3307"/>
<dbReference type="PROSITE" id="PS00138">
    <property type="entry name" value="SUBTILASE_SER"/>
    <property type="match status" value="1"/>
</dbReference>
<dbReference type="InterPro" id="IPR036852">
    <property type="entry name" value="Peptidase_S8/S53_dom_sf"/>
</dbReference>
<dbReference type="InterPro" id="IPR023827">
    <property type="entry name" value="Peptidase_S8_Asp-AS"/>
</dbReference>
<dbReference type="Pfam" id="PF12951">
    <property type="entry name" value="PATR"/>
    <property type="match status" value="1"/>
</dbReference>
<evidence type="ECO:0000313" key="9">
    <source>
        <dbReference type="Proteomes" id="UP000033067"/>
    </source>
</evidence>
<dbReference type="PROSITE" id="PS51892">
    <property type="entry name" value="SUBTILASE"/>
    <property type="match status" value="1"/>
</dbReference>
<feature type="active site" description="Charge relay system" evidence="5">
    <location>
        <position position="330"/>
    </location>
</feature>
<feature type="compositionally biased region" description="Polar residues" evidence="6">
    <location>
        <begin position="242"/>
        <end position="257"/>
    </location>
</feature>
<dbReference type="PANTHER" id="PTHR42884:SF14">
    <property type="entry name" value="NEUROENDOCRINE CONVERTASE 1"/>
    <property type="match status" value="1"/>
</dbReference>
<feature type="region of interest" description="Disordered" evidence="6">
    <location>
        <begin position="242"/>
        <end position="266"/>
    </location>
</feature>
<evidence type="ECO:0000256" key="1">
    <source>
        <dbReference type="ARBA" id="ARBA00022670"/>
    </source>
</evidence>
<dbReference type="InterPro" id="IPR005546">
    <property type="entry name" value="Autotransporte_beta"/>
</dbReference>
<comment type="similarity">
    <text evidence="5">Belongs to the peptidase S8 family.</text>
</comment>
<keyword evidence="4 5" id="KW-0720">Serine protease</keyword>
<name>A0A0E3Z3H8_9GAMM</name>
<dbReference type="InterPro" id="IPR023828">
    <property type="entry name" value="Peptidase_S8_Ser-AS"/>
</dbReference>
<feature type="active site" description="Charge relay system" evidence="5">
    <location>
        <position position="135"/>
    </location>
</feature>
<dbReference type="AlphaFoldDB" id="A0A0E3Z3H8"/>
<keyword evidence="2" id="KW-0732">Signal</keyword>
<feature type="active site" description="Charge relay system" evidence="5">
    <location>
        <position position="99"/>
    </location>
</feature>
<dbReference type="EMBL" id="CP011144">
    <property type="protein sequence ID" value="AKC87929.1"/>
    <property type="molecule type" value="Genomic_DNA"/>
</dbReference>
<dbReference type="SUPFAM" id="SSF103515">
    <property type="entry name" value="Autotransporter"/>
    <property type="match status" value="1"/>
</dbReference>
<dbReference type="InterPro" id="IPR015500">
    <property type="entry name" value="Peptidase_S8_subtilisin-rel"/>
</dbReference>
<keyword evidence="3 5" id="KW-0378">Hydrolase</keyword>
<feature type="domain" description="Autotransporter" evidence="7">
    <location>
        <begin position="687"/>
        <end position="956"/>
    </location>
</feature>
<dbReference type="PRINTS" id="PR00723">
    <property type="entry name" value="SUBTILISIN"/>
</dbReference>
<evidence type="ECO:0000256" key="2">
    <source>
        <dbReference type="ARBA" id="ARBA00022729"/>
    </source>
</evidence>
<reference evidence="8 9" key="1">
    <citation type="journal article" date="2015" name="Genome Announc.">
        <title>Complete Genome Sequence of Pseudoxanthomonas suwonensis Strain J1, a Cellulose-Degrading Bacterium Isolated from Leaf- and Wood-Enriched Soil.</title>
        <authorList>
            <person name="Hou L."/>
            <person name="Jiang J."/>
            <person name="Xu Z."/>
            <person name="Zhou Y."/>
            <person name="Leung F.C."/>
        </authorList>
    </citation>
    <scope>NUCLEOTIDE SEQUENCE [LARGE SCALE GENOMIC DNA]</scope>
    <source>
        <strain evidence="8 9">J1</strain>
    </source>
</reference>
<dbReference type="Pfam" id="PF03797">
    <property type="entry name" value="Autotransporter"/>
    <property type="match status" value="1"/>
</dbReference>
<dbReference type="Pfam" id="PF00082">
    <property type="entry name" value="Peptidase_S8"/>
    <property type="match status" value="1"/>
</dbReference>
<protein>
    <submittedName>
        <fullName evidence="8">Serine protease</fullName>
    </submittedName>
</protein>
<evidence type="ECO:0000256" key="6">
    <source>
        <dbReference type="SAM" id="MobiDB-lite"/>
    </source>
</evidence>
<dbReference type="CDD" id="cd04848">
    <property type="entry name" value="Peptidases_S8_Autotransporter_serine_protease_like"/>
    <property type="match status" value="1"/>
</dbReference>